<dbReference type="Pfam" id="PF08401">
    <property type="entry name" value="ArdcN"/>
    <property type="match status" value="1"/>
</dbReference>
<dbReference type="AlphaFoldDB" id="A0A501PH54"/>
<dbReference type="EMBL" id="VFIY01000014">
    <property type="protein sequence ID" value="TPD59331.1"/>
    <property type="molecule type" value="Genomic_DNA"/>
</dbReference>
<dbReference type="InterPro" id="IPR041459">
    <property type="entry name" value="MPTase-PolyVal"/>
</dbReference>
<comment type="caution">
    <text evidence="3">The sequence shown here is derived from an EMBL/GenBank/DDBJ whole genome shotgun (WGS) entry which is preliminary data.</text>
</comment>
<dbReference type="GO" id="GO:0003697">
    <property type="term" value="F:single-stranded DNA binding"/>
    <property type="evidence" value="ECO:0007669"/>
    <property type="project" value="InterPro"/>
</dbReference>
<evidence type="ECO:0000259" key="1">
    <source>
        <dbReference type="Pfam" id="PF08401"/>
    </source>
</evidence>
<evidence type="ECO:0000259" key="2">
    <source>
        <dbReference type="Pfam" id="PF18818"/>
    </source>
</evidence>
<dbReference type="Pfam" id="PF18818">
    <property type="entry name" value="MPTase-PolyVal"/>
    <property type="match status" value="1"/>
</dbReference>
<proteinExistence type="predicted"/>
<organism evidence="3 4">
    <name type="scientific">Emcibacter nanhaiensis</name>
    <dbReference type="NCBI Taxonomy" id="1505037"/>
    <lineage>
        <taxon>Bacteria</taxon>
        <taxon>Pseudomonadati</taxon>
        <taxon>Pseudomonadota</taxon>
        <taxon>Alphaproteobacteria</taxon>
        <taxon>Emcibacterales</taxon>
        <taxon>Emcibacteraceae</taxon>
        <taxon>Emcibacter</taxon>
    </lineage>
</organism>
<feature type="domain" description="N-terminal" evidence="1">
    <location>
        <begin position="5"/>
        <end position="126"/>
    </location>
</feature>
<dbReference type="PIRSF" id="PIRSF037112">
    <property type="entry name" value="Antirestriction_ArdC"/>
    <property type="match status" value="1"/>
</dbReference>
<gene>
    <name evidence="3" type="ORF">FIV46_11080</name>
</gene>
<feature type="domain" description="Polyvalent protein metallopeptidase" evidence="2">
    <location>
        <begin position="156"/>
        <end position="287"/>
    </location>
</feature>
<dbReference type="Proteomes" id="UP000319148">
    <property type="component" value="Unassembled WGS sequence"/>
</dbReference>
<evidence type="ECO:0000313" key="3">
    <source>
        <dbReference type="EMBL" id="TPD59331.1"/>
    </source>
</evidence>
<dbReference type="RefSeq" id="WP_139940995.1">
    <property type="nucleotide sequence ID" value="NZ_JBHSYP010000006.1"/>
</dbReference>
<name>A0A501PH54_9PROT</name>
<evidence type="ECO:0000313" key="4">
    <source>
        <dbReference type="Proteomes" id="UP000319148"/>
    </source>
</evidence>
<reference evidence="4" key="1">
    <citation type="submission" date="2019-06" db="EMBL/GenBank/DDBJ databases">
        <title>The complete genome of Emcibacter congregatus ZYLT.</title>
        <authorList>
            <person name="Zhao Z."/>
        </authorList>
    </citation>
    <scope>NUCLEOTIDE SEQUENCE [LARGE SCALE GENOMIC DNA]</scope>
    <source>
        <strain evidence="4">MCCC 1A06723</strain>
    </source>
</reference>
<protein>
    <submittedName>
        <fullName evidence="3">DUF1738 domain-containing protein</fullName>
    </submittedName>
</protein>
<dbReference type="OrthoDB" id="9792687at2"/>
<keyword evidence="4" id="KW-1185">Reference proteome</keyword>
<dbReference type="InterPro" id="IPR013610">
    <property type="entry name" value="ArdC_N"/>
</dbReference>
<accession>A0A501PH54</accession>
<dbReference type="InterPro" id="IPR017113">
    <property type="entry name" value="Antirestriction_ArdC"/>
</dbReference>
<sequence>MTNIDIYQTVTDRIVEALEQGSISCSLPWNSGLSLPVNAHTGNYYQGINILNLWVEAYLKGFSSPCWGTFKQWKQQGARIKKGSKSSFIIFYKAFEREEDKMINGEAVPGETELVTRHFARASRVFNADQVEDWAGAEGNQDPEGENTPCPVTEMEEVEQFIAGTGAHISHGGNRAYYSPTLDRIFIPSRDLFTETEYSSATEGYYSTILHELTHWSGAEHRLNRDKGEKFADQKYAFEELIAELGAAFLCSRLSVTPQPRLDHAAYIQSWLKALRNDKKAVFRAAKEAQKAIDFLHQLQRET</sequence>